<evidence type="ECO:0000259" key="8">
    <source>
        <dbReference type="Pfam" id="PF09335"/>
    </source>
</evidence>
<dbReference type="Pfam" id="PF09335">
    <property type="entry name" value="VTT_dom"/>
    <property type="match status" value="1"/>
</dbReference>
<dbReference type="EMBL" id="CP063189">
    <property type="protein sequence ID" value="WCZ32528.1"/>
    <property type="molecule type" value="Genomic_DNA"/>
</dbReference>
<feature type="transmembrane region" description="Helical" evidence="7">
    <location>
        <begin position="144"/>
        <end position="164"/>
    </location>
</feature>
<organism evidence="9 10">
    <name type="scientific">Corynebacterium massiliense DSM 45435</name>
    <dbReference type="NCBI Taxonomy" id="1121364"/>
    <lineage>
        <taxon>Bacteria</taxon>
        <taxon>Bacillati</taxon>
        <taxon>Actinomycetota</taxon>
        <taxon>Actinomycetes</taxon>
        <taxon>Mycobacteriales</taxon>
        <taxon>Corynebacteriaceae</taxon>
        <taxon>Corynebacterium</taxon>
    </lineage>
</organism>
<keyword evidence="6 7" id="KW-0472">Membrane</keyword>
<dbReference type="InterPro" id="IPR015414">
    <property type="entry name" value="TMEM64"/>
</dbReference>
<name>A0ABY7U754_9CORY</name>
<keyword evidence="3 7" id="KW-1003">Cell membrane</keyword>
<accession>A0ABY7U754</accession>
<comment type="similarity">
    <text evidence="2 7">Belongs to the TVP38/TMEM64 family.</text>
</comment>
<feature type="transmembrane region" description="Helical" evidence="7">
    <location>
        <begin position="176"/>
        <end position="194"/>
    </location>
</feature>
<evidence type="ECO:0000256" key="4">
    <source>
        <dbReference type="ARBA" id="ARBA00022692"/>
    </source>
</evidence>
<evidence type="ECO:0000313" key="9">
    <source>
        <dbReference type="EMBL" id="WCZ32528.1"/>
    </source>
</evidence>
<evidence type="ECO:0000256" key="7">
    <source>
        <dbReference type="RuleBase" id="RU366058"/>
    </source>
</evidence>
<dbReference type="Proteomes" id="UP001220064">
    <property type="component" value="Chromosome"/>
</dbReference>
<evidence type="ECO:0000313" key="10">
    <source>
        <dbReference type="Proteomes" id="UP001220064"/>
    </source>
</evidence>
<protein>
    <recommendedName>
        <fullName evidence="7">TVP38/TMEM64 family membrane protein</fullName>
    </recommendedName>
</protein>
<keyword evidence="4 7" id="KW-0812">Transmembrane</keyword>
<proteinExistence type="inferred from homology"/>
<feature type="domain" description="VTT" evidence="8">
    <location>
        <begin position="50"/>
        <end position="167"/>
    </location>
</feature>
<comment type="subcellular location">
    <subcellularLocation>
        <location evidence="1 7">Cell membrane</location>
        <topology evidence="1 7">Multi-pass membrane protein</topology>
    </subcellularLocation>
</comment>
<dbReference type="PANTHER" id="PTHR12677:SF59">
    <property type="entry name" value="GOLGI APPARATUS MEMBRANE PROTEIN TVP38-RELATED"/>
    <property type="match status" value="1"/>
</dbReference>
<keyword evidence="5 7" id="KW-1133">Transmembrane helix</keyword>
<feature type="transmembrane region" description="Helical" evidence="7">
    <location>
        <begin position="69"/>
        <end position="96"/>
    </location>
</feature>
<feature type="transmembrane region" description="Helical" evidence="7">
    <location>
        <begin position="30"/>
        <end position="48"/>
    </location>
</feature>
<evidence type="ECO:0000256" key="1">
    <source>
        <dbReference type="ARBA" id="ARBA00004651"/>
    </source>
</evidence>
<keyword evidence="10" id="KW-1185">Reference proteome</keyword>
<gene>
    <name evidence="9" type="primary">ydjZ</name>
    <name evidence="9" type="ORF">CMASS_05435</name>
</gene>
<dbReference type="PANTHER" id="PTHR12677">
    <property type="entry name" value="GOLGI APPARATUS MEMBRANE PROTEIN TVP38-RELATED"/>
    <property type="match status" value="1"/>
</dbReference>
<evidence type="ECO:0000256" key="6">
    <source>
        <dbReference type="ARBA" id="ARBA00023136"/>
    </source>
</evidence>
<evidence type="ECO:0000256" key="3">
    <source>
        <dbReference type="ARBA" id="ARBA00022475"/>
    </source>
</evidence>
<feature type="transmembrane region" description="Helical" evidence="7">
    <location>
        <begin position="116"/>
        <end position="137"/>
    </location>
</feature>
<dbReference type="InterPro" id="IPR032816">
    <property type="entry name" value="VTT_dom"/>
</dbReference>
<evidence type="ECO:0000256" key="2">
    <source>
        <dbReference type="ARBA" id="ARBA00008640"/>
    </source>
</evidence>
<sequence length="205" mass="21813">MLAGGAALVTLMVVLTHVDMAQLRAWAHHTGPWFVVVFAALYVVFTLFPLPRTIWTVTAGILFGPWSGFALALVSLTISAMLAFTAVRSALGSWIAPRLHHPTVAGINDYLQRRGWVAIVTLRMVGAVPFSILNYVAGLTPIPLGQFTVATALGSIPTTALGVFFGDTLTGHADPWVIAAMAVLAVFAIGALLYDAHRDRVKGHG</sequence>
<evidence type="ECO:0000256" key="5">
    <source>
        <dbReference type="ARBA" id="ARBA00022989"/>
    </source>
</evidence>
<reference evidence="9 10" key="1">
    <citation type="submission" date="2020-10" db="EMBL/GenBank/DDBJ databases">
        <title>Complete genome sequence of Corynebacterium massiliense DSM 45435, type strain of Corynebacterium massiliense.</title>
        <authorList>
            <person name="Busche T."/>
            <person name="Kalinowski J."/>
            <person name="Ruckert C."/>
        </authorList>
    </citation>
    <scope>NUCLEOTIDE SEQUENCE [LARGE SCALE GENOMIC DNA]</scope>
    <source>
        <strain evidence="9 10">DSM 45435</strain>
    </source>
</reference>